<reference evidence="2 3" key="1">
    <citation type="submission" date="2017-11" db="EMBL/GenBank/DDBJ databases">
        <title>Comparitive Functional Genomics of Dry Heat Resistant strains isolated from the Viking Spacecraft.</title>
        <authorList>
            <person name="Seuylemezian A."/>
            <person name="Cooper K."/>
            <person name="Vaishampayan P."/>
        </authorList>
    </citation>
    <scope>NUCLEOTIDE SEQUENCE [LARGE SCALE GENOMIC DNA]</scope>
    <source>
        <strain evidence="2 3">V1-29</strain>
    </source>
</reference>
<dbReference type="Proteomes" id="UP000234748">
    <property type="component" value="Unassembled WGS sequence"/>
</dbReference>
<gene>
    <name evidence="2" type="ORF">CUU66_18950</name>
</gene>
<accession>A0A2N5M1S2</accession>
<dbReference type="AlphaFoldDB" id="A0A2N5M1S2"/>
<dbReference type="InterPro" id="IPR013324">
    <property type="entry name" value="RNA_pol_sigma_r3/r4-like"/>
</dbReference>
<name>A0A2N5M1S2_9BACI</name>
<protein>
    <recommendedName>
        <fullName evidence="1">Helicase Helix-turn-helix domain-containing protein</fullName>
    </recommendedName>
</protein>
<organism evidence="2 3">
    <name type="scientific">Peribacillus deserti</name>
    <dbReference type="NCBI Taxonomy" id="673318"/>
    <lineage>
        <taxon>Bacteria</taxon>
        <taxon>Bacillati</taxon>
        <taxon>Bacillota</taxon>
        <taxon>Bacilli</taxon>
        <taxon>Bacillales</taxon>
        <taxon>Bacillaceae</taxon>
        <taxon>Peribacillus</taxon>
    </lineage>
</organism>
<sequence length="353" mass="40722">MDSFLEALILTCLQKVKGERSVSGTYHLLKGKKSSQTIQDSHLFGISRFFGIYPVISREELDSFIQKFTDRGFIQKLPNNNYAVTGTGMSELDDYLKKFPIPVHLNGWAIQNTADVFWRRLSLLIQTLSHLVRKKKGFYPIQKDISVQKWIKQYISAQKLDRQELSAAILSEILPLLEQLSTREREIFVLRLSSSMRTGHTYDQIARMLDLDETYVYFLFVSVLHFMVSRINWEKNVHPHLSILLEGSDLAEKPLTQSTHTTYQYILNGMDKEAVARIRNLKVSTIEDHIVELALTDARFDTSPYLNSELEKEIASVAISNQTRKLKEIKEHLTGSASYFQIRLVLARYGEKI</sequence>
<dbReference type="InterPro" id="IPR029491">
    <property type="entry name" value="Helicase_HTH"/>
</dbReference>
<comment type="caution">
    <text evidence="2">The sequence shown here is derived from an EMBL/GenBank/DDBJ whole genome shotgun (WGS) entry which is preliminary data.</text>
</comment>
<proteinExistence type="predicted"/>
<dbReference type="Pfam" id="PF14493">
    <property type="entry name" value="HTH_40"/>
    <property type="match status" value="1"/>
</dbReference>
<keyword evidence="3" id="KW-1185">Reference proteome</keyword>
<evidence type="ECO:0000259" key="1">
    <source>
        <dbReference type="Pfam" id="PF14493"/>
    </source>
</evidence>
<feature type="domain" description="Helicase Helix-turn-helix" evidence="1">
    <location>
        <begin position="258"/>
        <end position="346"/>
    </location>
</feature>
<dbReference type="InterPro" id="IPR008308">
    <property type="entry name" value="YpbB-like"/>
</dbReference>
<dbReference type="OrthoDB" id="2354672at2"/>
<dbReference type="RefSeq" id="WP_101644965.1">
    <property type="nucleotide sequence ID" value="NZ_PGUY01000062.1"/>
</dbReference>
<evidence type="ECO:0000313" key="3">
    <source>
        <dbReference type="Proteomes" id="UP000234748"/>
    </source>
</evidence>
<evidence type="ECO:0000313" key="2">
    <source>
        <dbReference type="EMBL" id="PLT28299.1"/>
    </source>
</evidence>
<dbReference type="PIRSF" id="PIRSF021350">
    <property type="entry name" value="UCP021350"/>
    <property type="match status" value="1"/>
</dbReference>
<dbReference type="SUPFAM" id="SSF88659">
    <property type="entry name" value="Sigma3 and sigma4 domains of RNA polymerase sigma factors"/>
    <property type="match status" value="1"/>
</dbReference>
<dbReference type="EMBL" id="PGUY01000062">
    <property type="protein sequence ID" value="PLT28299.1"/>
    <property type="molecule type" value="Genomic_DNA"/>
</dbReference>